<organism evidence="2 3">
    <name type="scientific">Gossypium australe</name>
    <dbReference type="NCBI Taxonomy" id="47621"/>
    <lineage>
        <taxon>Eukaryota</taxon>
        <taxon>Viridiplantae</taxon>
        <taxon>Streptophyta</taxon>
        <taxon>Embryophyta</taxon>
        <taxon>Tracheophyta</taxon>
        <taxon>Spermatophyta</taxon>
        <taxon>Magnoliopsida</taxon>
        <taxon>eudicotyledons</taxon>
        <taxon>Gunneridae</taxon>
        <taxon>Pentapetalae</taxon>
        <taxon>rosids</taxon>
        <taxon>malvids</taxon>
        <taxon>Malvales</taxon>
        <taxon>Malvaceae</taxon>
        <taxon>Malvoideae</taxon>
        <taxon>Gossypium</taxon>
    </lineage>
</organism>
<accession>A0A5B6X5C6</accession>
<dbReference type="AlphaFoldDB" id="A0A5B6X5C6"/>
<keyword evidence="3" id="KW-1185">Reference proteome</keyword>
<protein>
    <submittedName>
        <fullName evidence="2">Uncharacterized protein</fullName>
    </submittedName>
</protein>
<evidence type="ECO:0000313" key="2">
    <source>
        <dbReference type="EMBL" id="KAA3489058.1"/>
    </source>
</evidence>
<proteinExistence type="predicted"/>
<keyword evidence="1" id="KW-0732">Signal</keyword>
<dbReference type="Proteomes" id="UP000325315">
    <property type="component" value="Unassembled WGS sequence"/>
</dbReference>
<feature type="chain" id="PRO_5023132524" evidence="1">
    <location>
        <begin position="22"/>
        <end position="108"/>
    </location>
</feature>
<dbReference type="EMBL" id="SMMG02000001">
    <property type="protein sequence ID" value="KAA3489058.1"/>
    <property type="molecule type" value="Genomic_DNA"/>
</dbReference>
<evidence type="ECO:0000313" key="3">
    <source>
        <dbReference type="Proteomes" id="UP000325315"/>
    </source>
</evidence>
<reference evidence="3" key="1">
    <citation type="journal article" date="2019" name="Plant Biotechnol. J.">
        <title>Genome sequencing of the Australian wild diploid species Gossypium australe highlights disease resistance and delayed gland morphogenesis.</title>
        <authorList>
            <person name="Cai Y."/>
            <person name="Cai X."/>
            <person name="Wang Q."/>
            <person name="Wang P."/>
            <person name="Zhang Y."/>
            <person name="Cai C."/>
            <person name="Xu Y."/>
            <person name="Wang K."/>
            <person name="Zhou Z."/>
            <person name="Wang C."/>
            <person name="Geng S."/>
            <person name="Li B."/>
            <person name="Dong Q."/>
            <person name="Hou Y."/>
            <person name="Wang H."/>
            <person name="Ai P."/>
            <person name="Liu Z."/>
            <person name="Yi F."/>
            <person name="Sun M."/>
            <person name="An G."/>
            <person name="Cheng J."/>
            <person name="Zhang Y."/>
            <person name="Shi Q."/>
            <person name="Xie Y."/>
            <person name="Shi X."/>
            <person name="Chang Y."/>
            <person name="Huang F."/>
            <person name="Chen Y."/>
            <person name="Hong S."/>
            <person name="Mi L."/>
            <person name="Sun Q."/>
            <person name="Zhang L."/>
            <person name="Zhou B."/>
            <person name="Peng R."/>
            <person name="Zhang X."/>
            <person name="Liu F."/>
        </authorList>
    </citation>
    <scope>NUCLEOTIDE SEQUENCE [LARGE SCALE GENOMIC DNA]</scope>
    <source>
        <strain evidence="3">cv. PA1801</strain>
    </source>
</reference>
<comment type="caution">
    <text evidence="2">The sequence shown here is derived from an EMBL/GenBank/DDBJ whole genome shotgun (WGS) entry which is preliminary data.</text>
</comment>
<name>A0A5B6X5C6_9ROSI</name>
<sequence length="108" mass="12245">MKIQSLLRWVSLIFLISQGRSHSTQKHPILDDNLTIESFINKTLQWRKNTLHLLKLQGNRLELSTSTVVAAVLSFVAASISSAGGHWWGRVVYSHSHPRGLFRPQNCL</sequence>
<feature type="signal peptide" evidence="1">
    <location>
        <begin position="1"/>
        <end position="21"/>
    </location>
</feature>
<evidence type="ECO:0000256" key="1">
    <source>
        <dbReference type="SAM" id="SignalP"/>
    </source>
</evidence>
<gene>
    <name evidence="2" type="ORF">EPI10_032736</name>
</gene>